<dbReference type="EMBL" id="MU806676">
    <property type="protein sequence ID" value="KAJ3833533.1"/>
    <property type="molecule type" value="Genomic_DNA"/>
</dbReference>
<keyword evidence="3" id="KW-1185">Reference proteome</keyword>
<feature type="compositionally biased region" description="Polar residues" evidence="1">
    <location>
        <begin position="30"/>
        <end position="41"/>
    </location>
</feature>
<dbReference type="Proteomes" id="UP001163846">
    <property type="component" value="Unassembled WGS sequence"/>
</dbReference>
<evidence type="ECO:0000313" key="3">
    <source>
        <dbReference type="Proteomes" id="UP001163846"/>
    </source>
</evidence>
<evidence type="ECO:0000313" key="2">
    <source>
        <dbReference type="EMBL" id="KAJ3833533.1"/>
    </source>
</evidence>
<feature type="non-terminal residue" evidence="2">
    <location>
        <position position="1"/>
    </location>
</feature>
<name>A0AA38NZX6_9AGAR</name>
<comment type="caution">
    <text evidence="2">The sequence shown here is derived from an EMBL/GenBank/DDBJ whole genome shotgun (WGS) entry which is preliminary data.</text>
</comment>
<protein>
    <submittedName>
        <fullName evidence="2">Uncharacterized protein</fullName>
    </submittedName>
</protein>
<gene>
    <name evidence="2" type="ORF">F5878DRAFT_645856</name>
</gene>
<evidence type="ECO:0000256" key="1">
    <source>
        <dbReference type="SAM" id="MobiDB-lite"/>
    </source>
</evidence>
<organism evidence="2 3">
    <name type="scientific">Lentinula raphanica</name>
    <dbReference type="NCBI Taxonomy" id="153919"/>
    <lineage>
        <taxon>Eukaryota</taxon>
        <taxon>Fungi</taxon>
        <taxon>Dikarya</taxon>
        <taxon>Basidiomycota</taxon>
        <taxon>Agaricomycotina</taxon>
        <taxon>Agaricomycetes</taxon>
        <taxon>Agaricomycetidae</taxon>
        <taxon>Agaricales</taxon>
        <taxon>Marasmiineae</taxon>
        <taxon>Omphalotaceae</taxon>
        <taxon>Lentinula</taxon>
    </lineage>
</organism>
<accession>A0AA38NZX6</accession>
<proteinExistence type="predicted"/>
<sequence>MPKRSASGSTATKKARKRTKRPHDSESDNNEGLANNSPNISDNDRDNDRDDDVVDTTEQIKAAREAAIKQTRKELTKRKSPVYAFFHAEPGMEFGESNDKPDYLVYQCTNC</sequence>
<dbReference type="AlphaFoldDB" id="A0AA38NZX6"/>
<reference evidence="2" key="1">
    <citation type="submission" date="2022-08" db="EMBL/GenBank/DDBJ databases">
        <authorList>
            <consortium name="DOE Joint Genome Institute"/>
            <person name="Min B."/>
            <person name="Riley R."/>
            <person name="Sierra-Patev S."/>
            <person name="Naranjo-Ortiz M."/>
            <person name="Looney B."/>
            <person name="Konkel Z."/>
            <person name="Slot J.C."/>
            <person name="Sakamoto Y."/>
            <person name="Steenwyk J.L."/>
            <person name="Rokas A."/>
            <person name="Carro J."/>
            <person name="Camarero S."/>
            <person name="Ferreira P."/>
            <person name="Molpeceres G."/>
            <person name="Ruiz-Duenas F.J."/>
            <person name="Serrano A."/>
            <person name="Henrissat B."/>
            <person name="Drula E."/>
            <person name="Hughes K.W."/>
            <person name="Mata J.L."/>
            <person name="Ishikawa N.K."/>
            <person name="Vargas-Isla R."/>
            <person name="Ushijima S."/>
            <person name="Smith C.A."/>
            <person name="Ahrendt S."/>
            <person name="Andreopoulos W."/>
            <person name="He G."/>
            <person name="Labutti K."/>
            <person name="Lipzen A."/>
            <person name="Ng V."/>
            <person name="Sandor L."/>
            <person name="Barry K."/>
            <person name="Martinez A.T."/>
            <person name="Xiao Y."/>
            <person name="Gibbons J.G."/>
            <person name="Terashima K."/>
            <person name="Hibbett D.S."/>
            <person name="Grigoriev I.V."/>
        </authorList>
    </citation>
    <scope>NUCLEOTIDE SEQUENCE</scope>
    <source>
        <strain evidence="2">TFB9207</strain>
    </source>
</reference>
<feature type="region of interest" description="Disordered" evidence="1">
    <location>
        <begin position="1"/>
        <end position="58"/>
    </location>
</feature>